<dbReference type="CDD" id="cd00090">
    <property type="entry name" value="HTH_ARSR"/>
    <property type="match status" value="1"/>
</dbReference>
<dbReference type="PANTHER" id="PTHR34293">
    <property type="entry name" value="HTH-TYPE TRANSCRIPTIONAL REGULATOR TRMBL2"/>
    <property type="match status" value="1"/>
</dbReference>
<dbReference type="InterPro" id="IPR011991">
    <property type="entry name" value="ArsR-like_HTH"/>
</dbReference>
<dbReference type="EMBL" id="MHQY01000005">
    <property type="protein sequence ID" value="OHA14578.1"/>
    <property type="molecule type" value="Genomic_DNA"/>
</dbReference>
<organism evidence="3 4">
    <name type="scientific">Candidatus Sungbacteria bacterium RIFCSPLOWO2_12_FULL_41_11</name>
    <dbReference type="NCBI Taxonomy" id="1802286"/>
    <lineage>
        <taxon>Bacteria</taxon>
        <taxon>Candidatus Sungiibacteriota</taxon>
    </lineage>
</organism>
<comment type="caution">
    <text evidence="3">The sequence shown here is derived from an EMBL/GenBank/DDBJ whole genome shotgun (WGS) entry which is preliminary data.</text>
</comment>
<feature type="region of interest" description="Disordered" evidence="1">
    <location>
        <begin position="244"/>
        <end position="263"/>
    </location>
</feature>
<proteinExistence type="predicted"/>
<gene>
    <name evidence="3" type="ORF">A3G49_05290</name>
</gene>
<evidence type="ECO:0000313" key="3">
    <source>
        <dbReference type="EMBL" id="OHA14578.1"/>
    </source>
</evidence>
<dbReference type="PANTHER" id="PTHR34293:SF1">
    <property type="entry name" value="HTH-TYPE TRANSCRIPTIONAL REGULATOR TRMBL2"/>
    <property type="match status" value="1"/>
</dbReference>
<feature type="compositionally biased region" description="Acidic residues" evidence="1">
    <location>
        <begin position="250"/>
        <end position="263"/>
    </location>
</feature>
<dbReference type="Pfam" id="PF01978">
    <property type="entry name" value="TrmB"/>
    <property type="match status" value="1"/>
</dbReference>
<name>A0A1G2LSF7_9BACT</name>
<feature type="domain" description="Transcription regulator TrmB N-terminal" evidence="2">
    <location>
        <begin position="5"/>
        <end position="70"/>
    </location>
</feature>
<dbReference type="InterPro" id="IPR002831">
    <property type="entry name" value="Tscrpt_reg_TrmB_N"/>
</dbReference>
<protein>
    <recommendedName>
        <fullName evidence="2">Transcription regulator TrmB N-terminal domain-containing protein</fullName>
    </recommendedName>
</protein>
<accession>A0A1G2LSF7</accession>
<dbReference type="Proteomes" id="UP000177171">
    <property type="component" value="Unassembled WGS sequence"/>
</dbReference>
<evidence type="ECO:0000313" key="4">
    <source>
        <dbReference type="Proteomes" id="UP000177171"/>
    </source>
</evidence>
<evidence type="ECO:0000259" key="2">
    <source>
        <dbReference type="Pfam" id="PF01978"/>
    </source>
</evidence>
<reference evidence="3 4" key="1">
    <citation type="journal article" date="2016" name="Nat. Commun.">
        <title>Thousands of microbial genomes shed light on interconnected biogeochemical processes in an aquifer system.</title>
        <authorList>
            <person name="Anantharaman K."/>
            <person name="Brown C.T."/>
            <person name="Hug L.A."/>
            <person name="Sharon I."/>
            <person name="Castelle C.J."/>
            <person name="Probst A.J."/>
            <person name="Thomas B.C."/>
            <person name="Singh A."/>
            <person name="Wilkins M.J."/>
            <person name="Karaoz U."/>
            <person name="Brodie E.L."/>
            <person name="Williams K.H."/>
            <person name="Hubbard S.S."/>
            <person name="Banfield J.F."/>
        </authorList>
    </citation>
    <scope>NUCLEOTIDE SEQUENCE [LARGE SCALE GENOMIC DNA]</scope>
</reference>
<dbReference type="InterPro" id="IPR036388">
    <property type="entry name" value="WH-like_DNA-bd_sf"/>
</dbReference>
<dbReference type="SUPFAM" id="SSF46785">
    <property type="entry name" value="Winged helix' DNA-binding domain"/>
    <property type="match status" value="1"/>
</dbReference>
<evidence type="ECO:0000256" key="1">
    <source>
        <dbReference type="SAM" id="MobiDB-lite"/>
    </source>
</evidence>
<dbReference type="InterPro" id="IPR036390">
    <property type="entry name" value="WH_DNA-bd_sf"/>
</dbReference>
<sequence length="263" mass="30238">MLNELKKIGLSDKEAKVYLAALELGKASIQDIAKKAGINRTTTYVMITELEKRGLVRPLKVGKRNYFVAQSPDIILEILKKERQEIENREREIREILPELKSVYNVAPGKPKIQFYEGEAMFEKIAEDILGSETKEILEIYNADLLPKTFSILEKTGFDKKRQELGIKSKSIYTRTAGRFKNPLEMAEELFVEQEKFPFWSNIFIYANRVGMASLKGDMMGVIIESDEISETIKSLFKLAWENRKKEADKEEDEEEEGLETGI</sequence>
<dbReference type="Gene3D" id="1.10.10.10">
    <property type="entry name" value="Winged helix-like DNA-binding domain superfamily/Winged helix DNA-binding domain"/>
    <property type="match status" value="1"/>
</dbReference>
<dbReference type="AlphaFoldDB" id="A0A1G2LSF7"/>
<dbReference type="InterPro" id="IPR051797">
    <property type="entry name" value="TrmB-like"/>
</dbReference>